<comment type="caution">
    <text evidence="1">The sequence shown here is derived from an EMBL/GenBank/DDBJ whole genome shotgun (WGS) entry which is preliminary data.</text>
</comment>
<dbReference type="Proteomes" id="UP000707731">
    <property type="component" value="Unassembled WGS sequence"/>
</dbReference>
<dbReference type="EMBL" id="JADLQN010000002">
    <property type="protein sequence ID" value="MBF6355850.1"/>
    <property type="molecule type" value="Genomic_DNA"/>
</dbReference>
<evidence type="ECO:0000313" key="2">
    <source>
        <dbReference type="Proteomes" id="UP000707731"/>
    </source>
</evidence>
<proteinExistence type="predicted"/>
<keyword evidence="2" id="KW-1185">Reference proteome</keyword>
<gene>
    <name evidence="1" type="ORF">IU449_15055</name>
</gene>
<protein>
    <submittedName>
        <fullName evidence="1">Uncharacterized protein</fullName>
    </submittedName>
</protein>
<evidence type="ECO:0000313" key="1">
    <source>
        <dbReference type="EMBL" id="MBF6355850.1"/>
    </source>
</evidence>
<accession>A0ABS0DCJ9</accession>
<sequence length="194" mass="20480">MVAQAERAAAAMMTIEVDGHGIVAIDEDDENAAYSAARILTSSAPATDSPGTVGDIRVMVEVLRRHGGIAPRALLGAQFVVSDDATTTLIEVEVASFDLIDSDEQRTIASRLWTRPFTSGLPSDMADAVLHGLTADARVQLPPGVLRVDRAGFDVTNSSEAIFAKTASLLGIAISVKLSGRDPEPILRAAIQDW</sequence>
<dbReference type="RefSeq" id="WP_195002736.1">
    <property type="nucleotide sequence ID" value="NZ_JADLQN010000002.1"/>
</dbReference>
<name>A0ABS0DCJ9_9NOCA</name>
<reference evidence="1 2" key="1">
    <citation type="submission" date="2020-10" db="EMBL/GenBank/DDBJ databases">
        <title>Identification of Nocardia species via Next-generation sequencing and recognition of intraspecies genetic diversity.</title>
        <authorList>
            <person name="Li P."/>
            <person name="Li P."/>
            <person name="Lu B."/>
        </authorList>
    </citation>
    <scope>NUCLEOTIDE SEQUENCE [LARGE SCALE GENOMIC DNA]</scope>
    <source>
        <strain evidence="1 2">BJ06-0143</strain>
    </source>
</reference>
<organism evidence="1 2">
    <name type="scientific">Nocardia higoensis</name>
    <dbReference type="NCBI Taxonomy" id="228599"/>
    <lineage>
        <taxon>Bacteria</taxon>
        <taxon>Bacillati</taxon>
        <taxon>Actinomycetota</taxon>
        <taxon>Actinomycetes</taxon>
        <taxon>Mycobacteriales</taxon>
        <taxon>Nocardiaceae</taxon>
        <taxon>Nocardia</taxon>
    </lineage>
</organism>